<dbReference type="InterPro" id="IPR006311">
    <property type="entry name" value="TAT_signal"/>
</dbReference>
<feature type="domain" description="Oxidoreductase molybdopterin-binding" evidence="6">
    <location>
        <begin position="120"/>
        <end position="276"/>
    </location>
</feature>
<comment type="subunit">
    <text evidence="5">Heterodimer of a catalytic subunit (MsrP) and a heme-binding subunit (MsrQ).</text>
</comment>
<dbReference type="EC" id="1.8.5.-" evidence="5"/>
<dbReference type="GO" id="GO:0046872">
    <property type="term" value="F:metal ion binding"/>
    <property type="evidence" value="ECO:0007669"/>
    <property type="project" value="UniProtKB-KW"/>
</dbReference>
<dbReference type="Proteomes" id="UP000253940">
    <property type="component" value="Chromosome"/>
</dbReference>
<evidence type="ECO:0000313" key="7">
    <source>
        <dbReference type="EMBL" id="AXI03055.1"/>
    </source>
</evidence>
<dbReference type="OrthoDB" id="9795587at2"/>
<dbReference type="InterPro" id="IPR019546">
    <property type="entry name" value="TAT_signal_bac_arc"/>
</dbReference>
<dbReference type="AlphaFoldDB" id="A0A345P6Z6"/>
<evidence type="ECO:0000256" key="2">
    <source>
        <dbReference type="ARBA" id="ARBA00022723"/>
    </source>
</evidence>
<dbReference type="InterPro" id="IPR022867">
    <property type="entry name" value="MsrP"/>
</dbReference>
<dbReference type="RefSeq" id="WP_114899165.1">
    <property type="nucleotide sequence ID" value="NZ_CP031222.1"/>
</dbReference>
<dbReference type="NCBIfam" id="NF003767">
    <property type="entry name" value="PRK05363.1"/>
    <property type="match status" value="1"/>
</dbReference>
<protein>
    <recommendedName>
        <fullName evidence="5">Protein-methionine-sulfoxide reductase catalytic subunit MsrP</fullName>
        <ecNumber evidence="5">1.8.5.-</ecNumber>
    </recommendedName>
</protein>
<accession>A0A345P6Z6</accession>
<dbReference type="EMBL" id="CP031222">
    <property type="protein sequence ID" value="AXI03055.1"/>
    <property type="molecule type" value="Genomic_DNA"/>
</dbReference>
<evidence type="ECO:0000256" key="4">
    <source>
        <dbReference type="ARBA" id="ARBA00023002"/>
    </source>
</evidence>
<dbReference type="Pfam" id="PF00174">
    <property type="entry name" value="Oxidored_molyb"/>
    <property type="match status" value="1"/>
</dbReference>
<keyword evidence="4 5" id="KW-0560">Oxidoreductase</keyword>
<keyword evidence="8" id="KW-1185">Reference proteome</keyword>
<sequence length="342" mass="38368">MLILNRNQNTPNPSEITPESHYLNRRAFLKTASLTGVGIATGTSSLILPASAQALALPYNVAPERPDAPAYIKQKIAARKVATSNPTGETLTPYESVTTYNNFYEFGTDKSDPSQNAGTIKVSPWSVKIDGLCDKPGTYSLEDILAPHTLEDRIYRFRCVEAWSMVVPWLGFPLADLLRRFGPKTTAKFVVFHTLMDPKQLPGESGSALEWPYVEGLRMDEAMNPLTLMAMGLYGRSLPDQDGAPLRLIVPWKYGFKSIKSIVRITFSDRAPVTTWLGRAPQEYGFYANVNPNVDHPRWTQATERRLPSTLLNPNRRKTLMFNGYEKEVAGLYKGLDLKRFY</sequence>
<evidence type="ECO:0000313" key="8">
    <source>
        <dbReference type="Proteomes" id="UP000253940"/>
    </source>
</evidence>
<dbReference type="SUPFAM" id="SSF56524">
    <property type="entry name" value="Oxidoreductase molybdopterin-binding domain"/>
    <property type="match status" value="1"/>
</dbReference>
<dbReference type="PANTHER" id="PTHR43032:SF3">
    <property type="entry name" value="PROTEIN-METHIONINE-SULFOXIDE REDUCTASE CATALYTIC SUBUNIT MSRP"/>
    <property type="match status" value="1"/>
</dbReference>
<evidence type="ECO:0000256" key="5">
    <source>
        <dbReference type="HAMAP-Rule" id="MF_01206"/>
    </source>
</evidence>
<dbReference type="HAMAP" id="MF_01206">
    <property type="entry name" value="MsrP"/>
    <property type="match status" value="1"/>
</dbReference>
<comment type="function">
    <text evidence="5">Part of the MsrPQ system that repairs oxidized periplasmic proteins containing methionine sulfoxide residues (Met-O), using respiratory chain electrons. Thus protects these proteins from oxidative-stress damage caused by reactive species of oxygen and chlorine generated by the host defense mechanisms. MsrPQ is essential for the maintenance of envelope integrity under bleach stress, rescuing a wide series of structurally unrelated periplasmic proteins from methionine oxidation. The catalytic subunit MsrP is non-stereospecific, being able to reduce both (R-) and (S-) diastereoisomers of methionine sulfoxide.</text>
</comment>
<proteinExistence type="inferred from homology"/>
<comment type="PTM">
    <text evidence="5">Predicted to be exported by the Tat system. The position of the signal peptide cleavage has not been experimentally proven.</text>
</comment>
<keyword evidence="1 5" id="KW-0500">Molybdenum</keyword>
<dbReference type="InterPro" id="IPR036374">
    <property type="entry name" value="OxRdtase_Mopterin-bd_sf"/>
</dbReference>
<dbReference type="NCBIfam" id="TIGR01409">
    <property type="entry name" value="TAT_signal_seq"/>
    <property type="match status" value="1"/>
</dbReference>
<keyword evidence="3 5" id="KW-0732">Signal</keyword>
<name>A0A345P6Z6_9GAMM</name>
<evidence type="ECO:0000256" key="3">
    <source>
        <dbReference type="ARBA" id="ARBA00022729"/>
    </source>
</evidence>
<dbReference type="GO" id="GO:0043546">
    <property type="term" value="F:molybdopterin cofactor binding"/>
    <property type="evidence" value="ECO:0007669"/>
    <property type="project" value="UniProtKB-UniRule"/>
</dbReference>
<feature type="binding site" evidence="5">
    <location>
        <position position="159"/>
    </location>
    <ligand>
        <name>Mo-molybdopterin</name>
        <dbReference type="ChEBI" id="CHEBI:71302"/>
    </ligand>
    <ligandPart>
        <name>Mo</name>
        <dbReference type="ChEBI" id="CHEBI:28685"/>
    </ligandPart>
</feature>
<feature type="binding site" evidence="5">
    <location>
        <position position="194"/>
    </location>
    <ligand>
        <name>Mo-molybdopterin</name>
        <dbReference type="ChEBI" id="CHEBI:71302"/>
    </ligand>
</feature>
<feature type="binding site" evidence="5">
    <location>
        <begin position="258"/>
        <end position="260"/>
    </location>
    <ligand>
        <name>Mo-molybdopterin</name>
        <dbReference type="ChEBI" id="CHEBI:71302"/>
    </ligand>
</feature>
<comment type="cofactor">
    <cofactor evidence="5">
        <name>Mo-molybdopterin</name>
        <dbReference type="ChEBI" id="CHEBI:71302"/>
    </cofactor>
    <text evidence="5">Binds 1 Mo-molybdopterin (Mo-MPT) cofactor per subunit.</text>
</comment>
<reference evidence="7 8" key="1">
    <citation type="submission" date="2018-07" db="EMBL/GenBank/DDBJ databases">
        <title>Genome sequencing of Moraxellaceae gen. HYN0046.</title>
        <authorList>
            <person name="Kim M."/>
            <person name="Yi H."/>
        </authorList>
    </citation>
    <scope>NUCLEOTIDE SEQUENCE [LARGE SCALE GENOMIC DNA]</scope>
    <source>
        <strain evidence="7 8">HYN0046</strain>
    </source>
</reference>
<organism evidence="7 8">
    <name type="scientific">Aquirhabdus parva</name>
    <dbReference type="NCBI Taxonomy" id="2283318"/>
    <lineage>
        <taxon>Bacteria</taxon>
        <taxon>Pseudomonadati</taxon>
        <taxon>Pseudomonadota</taxon>
        <taxon>Gammaproteobacteria</taxon>
        <taxon>Moraxellales</taxon>
        <taxon>Moraxellaceae</taxon>
        <taxon>Aquirhabdus</taxon>
    </lineage>
</organism>
<feature type="binding site" evidence="5">
    <location>
        <position position="101"/>
    </location>
    <ligand>
        <name>Mo-molybdopterin</name>
        <dbReference type="ChEBI" id="CHEBI:71302"/>
    </ligand>
</feature>
<dbReference type="KEGG" id="mbah:HYN46_09520"/>
<comment type="caution">
    <text evidence="5">Lacks conserved residue(s) required for the propagation of feature annotation.</text>
</comment>
<dbReference type="InterPro" id="IPR000572">
    <property type="entry name" value="OxRdtase_Mopterin-bd_dom"/>
</dbReference>
<feature type="binding site" evidence="5">
    <location>
        <position position="247"/>
    </location>
    <ligand>
        <name>Mo-molybdopterin</name>
        <dbReference type="ChEBI" id="CHEBI:71302"/>
    </ligand>
</feature>
<dbReference type="Gene3D" id="3.90.420.10">
    <property type="entry name" value="Oxidoreductase, molybdopterin-binding domain"/>
    <property type="match status" value="1"/>
</dbReference>
<evidence type="ECO:0000259" key="6">
    <source>
        <dbReference type="Pfam" id="PF00174"/>
    </source>
</evidence>
<dbReference type="GO" id="GO:0030091">
    <property type="term" value="P:protein repair"/>
    <property type="evidence" value="ECO:0007669"/>
    <property type="project" value="UniProtKB-UniRule"/>
</dbReference>
<evidence type="ECO:0000256" key="1">
    <source>
        <dbReference type="ARBA" id="ARBA00022505"/>
    </source>
</evidence>
<dbReference type="GO" id="GO:0016672">
    <property type="term" value="F:oxidoreductase activity, acting on a sulfur group of donors, quinone or similar compound as acceptor"/>
    <property type="evidence" value="ECO:0007669"/>
    <property type="project" value="UniProtKB-UniRule"/>
</dbReference>
<comment type="catalytic activity">
    <reaction evidence="5">
        <text>L-methionyl-[protein] + a quinone + H2O = L-methionyl-(S)-S-oxide-[protein] + a quinol</text>
        <dbReference type="Rhea" id="RHEA:51292"/>
        <dbReference type="Rhea" id="RHEA-COMP:12313"/>
        <dbReference type="Rhea" id="RHEA-COMP:12315"/>
        <dbReference type="ChEBI" id="CHEBI:15377"/>
        <dbReference type="ChEBI" id="CHEBI:16044"/>
        <dbReference type="ChEBI" id="CHEBI:24646"/>
        <dbReference type="ChEBI" id="CHEBI:44120"/>
        <dbReference type="ChEBI" id="CHEBI:132124"/>
    </reaction>
</comment>
<feature type="binding site" evidence="5">
    <location>
        <begin position="104"/>
        <end position="105"/>
    </location>
    <ligand>
        <name>Mo-molybdopterin</name>
        <dbReference type="ChEBI" id="CHEBI:71302"/>
    </ligand>
</feature>
<keyword evidence="2 5" id="KW-0479">Metal-binding</keyword>
<comment type="catalytic activity">
    <reaction evidence="5">
        <text>L-methionyl-[protein] + a quinone + H2O = L-methionyl-(R)-S-oxide-[protein] + a quinol</text>
        <dbReference type="Rhea" id="RHEA:51296"/>
        <dbReference type="Rhea" id="RHEA-COMP:12313"/>
        <dbReference type="Rhea" id="RHEA-COMP:12314"/>
        <dbReference type="ChEBI" id="CHEBI:15377"/>
        <dbReference type="ChEBI" id="CHEBI:16044"/>
        <dbReference type="ChEBI" id="CHEBI:24646"/>
        <dbReference type="ChEBI" id="CHEBI:45764"/>
        <dbReference type="ChEBI" id="CHEBI:132124"/>
    </reaction>
</comment>
<comment type="similarity">
    <text evidence="5">Belongs to the MsrP family.</text>
</comment>
<dbReference type="PANTHER" id="PTHR43032">
    <property type="entry name" value="PROTEIN-METHIONINE-SULFOXIDE REDUCTASE"/>
    <property type="match status" value="1"/>
</dbReference>
<dbReference type="PROSITE" id="PS51318">
    <property type="entry name" value="TAT"/>
    <property type="match status" value="1"/>
</dbReference>
<gene>
    <name evidence="5" type="primary">msrP</name>
    <name evidence="7" type="ORF">HYN46_09520</name>
</gene>